<dbReference type="STRING" id="97972.A0A2V1D3Y6"/>
<gene>
    <name evidence="1" type="ORF">DM02DRAFT_662643</name>
</gene>
<evidence type="ECO:0000313" key="1">
    <source>
        <dbReference type="EMBL" id="PVH92757.1"/>
    </source>
</evidence>
<accession>A0A2V1D3Y6</accession>
<reference evidence="1 2" key="1">
    <citation type="journal article" date="2018" name="Sci. Rep.">
        <title>Comparative genomics provides insights into the lifestyle and reveals functional heterogeneity of dark septate endophytic fungi.</title>
        <authorList>
            <person name="Knapp D.G."/>
            <person name="Nemeth J.B."/>
            <person name="Barry K."/>
            <person name="Hainaut M."/>
            <person name="Henrissat B."/>
            <person name="Johnson J."/>
            <person name="Kuo A."/>
            <person name="Lim J.H.P."/>
            <person name="Lipzen A."/>
            <person name="Nolan M."/>
            <person name="Ohm R.A."/>
            <person name="Tamas L."/>
            <person name="Grigoriev I.V."/>
            <person name="Spatafora J.W."/>
            <person name="Nagy L.G."/>
            <person name="Kovacs G.M."/>
        </authorList>
    </citation>
    <scope>NUCLEOTIDE SEQUENCE [LARGE SCALE GENOMIC DNA]</scope>
    <source>
        <strain evidence="1 2">DSE2036</strain>
    </source>
</reference>
<dbReference type="AlphaFoldDB" id="A0A2V1D3Y6"/>
<keyword evidence="2" id="KW-1185">Reference proteome</keyword>
<dbReference type="Proteomes" id="UP000244855">
    <property type="component" value="Unassembled WGS sequence"/>
</dbReference>
<evidence type="ECO:0000313" key="2">
    <source>
        <dbReference type="Proteomes" id="UP000244855"/>
    </source>
</evidence>
<dbReference type="EMBL" id="KZ805651">
    <property type="protein sequence ID" value="PVH92757.1"/>
    <property type="molecule type" value="Genomic_DNA"/>
</dbReference>
<proteinExistence type="predicted"/>
<dbReference type="OrthoDB" id="295274at2759"/>
<name>A0A2V1D3Y6_9PLEO</name>
<protein>
    <submittedName>
        <fullName evidence="1">Uncharacterized protein</fullName>
    </submittedName>
</protein>
<sequence length="118" mass="13259">MGVDLNNFDWVNNTFVLNDTDNSCSADKWAPFSTSQTQFFSIPPTPLTQAAIGRHGQITPPEELSPAEPLRDSAFRQGSIPVEQLQNEVPWLMDQPFQPLAELKLSEPQQHSTDKYSK</sequence>
<organism evidence="1 2">
    <name type="scientific">Periconia macrospinosa</name>
    <dbReference type="NCBI Taxonomy" id="97972"/>
    <lineage>
        <taxon>Eukaryota</taxon>
        <taxon>Fungi</taxon>
        <taxon>Dikarya</taxon>
        <taxon>Ascomycota</taxon>
        <taxon>Pezizomycotina</taxon>
        <taxon>Dothideomycetes</taxon>
        <taxon>Pleosporomycetidae</taxon>
        <taxon>Pleosporales</taxon>
        <taxon>Massarineae</taxon>
        <taxon>Periconiaceae</taxon>
        <taxon>Periconia</taxon>
    </lineage>
</organism>
<feature type="non-terminal residue" evidence="1">
    <location>
        <position position="118"/>
    </location>
</feature>